<keyword evidence="4" id="KW-1185">Reference proteome</keyword>
<dbReference type="Pfam" id="PF08385">
    <property type="entry name" value="DHC_N1"/>
    <property type="match status" value="1"/>
</dbReference>
<dbReference type="GO" id="GO:0005858">
    <property type="term" value="C:axonemal dynein complex"/>
    <property type="evidence" value="ECO:0007669"/>
    <property type="project" value="TreeGrafter"/>
</dbReference>
<comment type="caution">
    <text evidence="3">The sequence shown here is derived from an EMBL/GenBank/DDBJ whole genome shotgun (WGS) entry which is preliminary data.</text>
</comment>
<name>A0AA35SGC7_GEOBA</name>
<dbReference type="PANTHER" id="PTHR46532">
    <property type="entry name" value="MALE FERTILITY FACTOR KL5"/>
    <property type="match status" value="1"/>
</dbReference>
<evidence type="ECO:0000313" key="4">
    <source>
        <dbReference type="Proteomes" id="UP001174909"/>
    </source>
</evidence>
<reference evidence="3" key="1">
    <citation type="submission" date="2023-03" db="EMBL/GenBank/DDBJ databases">
        <authorList>
            <person name="Steffen K."/>
            <person name="Cardenas P."/>
        </authorList>
    </citation>
    <scope>NUCLEOTIDE SEQUENCE</scope>
</reference>
<proteinExistence type="inferred from homology"/>
<feature type="domain" description="Dynein heavy chain tail" evidence="2">
    <location>
        <begin position="71"/>
        <end position="641"/>
    </location>
</feature>
<accession>A0AA35SGC7</accession>
<dbReference type="AlphaFoldDB" id="A0AA35SGC7"/>
<evidence type="ECO:0000256" key="1">
    <source>
        <dbReference type="ARBA" id="ARBA00008887"/>
    </source>
</evidence>
<sequence>MSTFSEEDVLVSSVQKKMKVGLLHPQQNIDIPEISLTIHSTISATVKKAAEAGKKPTVEELGPLVSDSSFLNGLQEDVSRWMEEIWKVTRLKRDASSGTALQEISFWMNLEHTLSKIHSLRHSPEVQLIFDVLKARKRFPAIVSFEADTGLREAQDKVNDYSPLMKVFPVNELLAAETLEAIKLAVAAVYTHLRKIRTTSYPSQRAIYLVEAIARDLTTQLVKVLGTYKLMLVTYEEFEQVMEHCNGVFNTWGKEYDKFTHQLRERRRGYIRFLWRDDTGIQRIQKRTYTIRDFRFQHWKLERVLRSQQQKDQPAQSGEGALESAVREVKLAYENVKVVDCLDLSPEGSAAWEAALKRYDERIDRVETRIAARLRDQLGTAKTTNEMFRIFSWYNALFVRTRIRGAIREYQAQLTQRLKDDIEKLHQKFKMQYNKTMTYQMCVQRDYPPVSSAIIWARQIDCQLETYLQRVEAVLGRDWENYVEGQKLKEVCHSFRKKLNTQQLFDDWKKKVEARQLVVQGHIFNIGSQCTRTGTILKLQVNFPPETITLAKEVRNFKWLNFKWDNFRVPVSIVNQANQVNQLYPHAVSLMESIRTYELMCTKISDKKETSALVAHLKIDIQELVREGCQLLWESYKLEGFVQNFSECIFSFQKGVDEVLLCSHQIDELVGSLETCEYRQPKFREVLDKLQKVIDDLNLRSYSNLRQWVAELDRQVEARLMRRLAIAIRSWQDCLRGVTGDSAVDTTTSTPQLPHKLGGTPALQAIQHELLFTNQIMHLQPPVEMVRCDLIAQLHNWISIVTALPRIQSSRYQVGLVELSPTEATYHSLLGKLMEHDSEPLVGAYGAIEELLSSVQSYVKVWLQYQSLWDMVPANIYSRLESNLTKWQKLLMDIKKSRKTVDTTETMKQFGPVEIHYGKVQQKVNLKHDSWHREILSSFLGDDLLDFHSTVA</sequence>
<dbReference type="InterPro" id="IPR013594">
    <property type="entry name" value="Dynein_heavy_tail"/>
</dbReference>
<dbReference type="GO" id="GO:0045505">
    <property type="term" value="F:dynein intermediate chain binding"/>
    <property type="evidence" value="ECO:0007669"/>
    <property type="project" value="InterPro"/>
</dbReference>
<gene>
    <name evidence="3" type="ORF">GBAR_LOCUS16307</name>
</gene>
<dbReference type="PANTHER" id="PTHR46532:SF4">
    <property type="entry name" value="AAA+ ATPASE DOMAIN-CONTAINING PROTEIN"/>
    <property type="match status" value="1"/>
</dbReference>
<organism evidence="3 4">
    <name type="scientific">Geodia barretti</name>
    <name type="common">Barrett's horny sponge</name>
    <dbReference type="NCBI Taxonomy" id="519541"/>
    <lineage>
        <taxon>Eukaryota</taxon>
        <taxon>Metazoa</taxon>
        <taxon>Porifera</taxon>
        <taxon>Demospongiae</taxon>
        <taxon>Heteroscleromorpha</taxon>
        <taxon>Tetractinellida</taxon>
        <taxon>Astrophorina</taxon>
        <taxon>Geodiidae</taxon>
        <taxon>Geodia</taxon>
    </lineage>
</organism>
<dbReference type="InterPro" id="IPR026983">
    <property type="entry name" value="DHC"/>
</dbReference>
<feature type="non-terminal residue" evidence="3">
    <location>
        <position position="952"/>
    </location>
</feature>
<comment type="similarity">
    <text evidence="1">Belongs to the dynein heavy chain family.</text>
</comment>
<dbReference type="GO" id="GO:0051959">
    <property type="term" value="F:dynein light intermediate chain binding"/>
    <property type="evidence" value="ECO:0007669"/>
    <property type="project" value="InterPro"/>
</dbReference>
<dbReference type="EMBL" id="CASHTH010002350">
    <property type="protein sequence ID" value="CAI8028627.1"/>
    <property type="molecule type" value="Genomic_DNA"/>
</dbReference>
<evidence type="ECO:0000313" key="3">
    <source>
        <dbReference type="EMBL" id="CAI8028627.1"/>
    </source>
</evidence>
<protein>
    <submittedName>
        <fullName evidence="3">Cytoplasmic dynein 1 heavy chain 1</fullName>
    </submittedName>
</protein>
<dbReference type="Proteomes" id="UP001174909">
    <property type="component" value="Unassembled WGS sequence"/>
</dbReference>
<dbReference type="GO" id="GO:0007018">
    <property type="term" value="P:microtubule-based movement"/>
    <property type="evidence" value="ECO:0007669"/>
    <property type="project" value="InterPro"/>
</dbReference>
<evidence type="ECO:0000259" key="2">
    <source>
        <dbReference type="Pfam" id="PF08385"/>
    </source>
</evidence>